<evidence type="ECO:0000256" key="1">
    <source>
        <dbReference type="PROSITE-ProRule" id="PRU00812"/>
    </source>
</evidence>
<dbReference type="EMBL" id="CM000786">
    <property type="protein sequence ID" value="AQK41935.1"/>
    <property type="molecule type" value="Genomic_DNA"/>
</dbReference>
<evidence type="ECO:0000259" key="3">
    <source>
        <dbReference type="PROSITE" id="PS51479"/>
    </source>
</evidence>
<evidence type="ECO:0000256" key="2">
    <source>
        <dbReference type="SAM" id="MobiDB-lite"/>
    </source>
</evidence>
<proteinExistence type="inferred from homology"/>
<feature type="domain" description="RTR1-type" evidence="3">
    <location>
        <begin position="16"/>
        <end position="190"/>
    </location>
</feature>
<accession>A0A1D6J1L0</accession>
<name>A0A1D6J1L0_MAIZE</name>
<protein>
    <submittedName>
        <fullName evidence="4">Putative RNA polymerase II subunit B1 CTD phosphatase RPAP2-like protein</fullName>
    </submittedName>
</protein>
<keyword evidence="6" id="KW-1185">Reference proteome</keyword>
<reference evidence="6" key="1">
    <citation type="journal article" date="2009" name="Science">
        <title>The B73 maize genome: complexity, diversity, and dynamics.</title>
        <authorList>
            <person name="Schnable P.S."/>
            <person name="Ware D."/>
            <person name="Fulton R.S."/>
            <person name="Stein J.C."/>
            <person name="Wei F."/>
            <person name="Pasternak S."/>
            <person name="Liang C."/>
            <person name="Zhang J."/>
            <person name="Fulton L."/>
            <person name="Graves T.A."/>
            <person name="Minx P."/>
            <person name="Reily A.D."/>
            <person name="Courtney L."/>
            <person name="Kruchowski S.S."/>
            <person name="Tomlinson C."/>
            <person name="Strong C."/>
            <person name="Delehaunty K."/>
            <person name="Fronick C."/>
            <person name="Courtney B."/>
            <person name="Rock S.M."/>
            <person name="Belter E."/>
            <person name="Du F."/>
            <person name="Kim K."/>
            <person name="Abbott R.M."/>
            <person name="Cotton M."/>
            <person name="Levy A."/>
            <person name="Marchetto P."/>
            <person name="Ochoa K."/>
            <person name="Jackson S.M."/>
            <person name="Gillam B."/>
            <person name="Chen W."/>
            <person name="Yan L."/>
            <person name="Higginbotham J."/>
            <person name="Cardenas M."/>
            <person name="Waligorski J."/>
            <person name="Applebaum E."/>
            <person name="Phelps L."/>
            <person name="Falcone J."/>
            <person name="Kanchi K."/>
            <person name="Thane T."/>
            <person name="Scimone A."/>
            <person name="Thane N."/>
            <person name="Henke J."/>
            <person name="Wang T."/>
            <person name="Ruppert J."/>
            <person name="Shah N."/>
            <person name="Rotter K."/>
            <person name="Hodges J."/>
            <person name="Ingenthron E."/>
            <person name="Cordes M."/>
            <person name="Kohlberg S."/>
            <person name="Sgro J."/>
            <person name="Delgado B."/>
            <person name="Mead K."/>
            <person name="Chinwalla A."/>
            <person name="Leonard S."/>
            <person name="Crouse K."/>
            <person name="Collura K."/>
            <person name="Kudrna D."/>
            <person name="Currie J."/>
            <person name="He R."/>
            <person name="Angelova A."/>
            <person name="Rajasekar S."/>
            <person name="Mueller T."/>
            <person name="Lomeli R."/>
            <person name="Scara G."/>
            <person name="Ko A."/>
            <person name="Delaney K."/>
            <person name="Wissotski M."/>
            <person name="Lopez G."/>
            <person name="Campos D."/>
            <person name="Braidotti M."/>
            <person name="Ashley E."/>
            <person name="Golser W."/>
            <person name="Kim H."/>
            <person name="Lee S."/>
            <person name="Lin J."/>
            <person name="Dujmic Z."/>
            <person name="Kim W."/>
            <person name="Talag J."/>
            <person name="Zuccolo A."/>
            <person name="Fan C."/>
            <person name="Sebastian A."/>
            <person name="Kramer M."/>
            <person name="Spiegel L."/>
            <person name="Nascimento L."/>
            <person name="Zutavern T."/>
            <person name="Miller B."/>
            <person name="Ambroise C."/>
            <person name="Muller S."/>
            <person name="Spooner W."/>
            <person name="Narechania A."/>
            <person name="Ren L."/>
            <person name="Wei S."/>
            <person name="Kumari S."/>
            <person name="Faga B."/>
            <person name="Levy M.J."/>
            <person name="McMahan L."/>
            <person name="Van Buren P."/>
            <person name="Vaughn M.W."/>
            <person name="Ying K."/>
            <person name="Yeh C.-T."/>
            <person name="Emrich S.J."/>
            <person name="Jia Y."/>
            <person name="Kalyanaraman A."/>
            <person name="Hsia A.-P."/>
            <person name="Barbazuk W.B."/>
            <person name="Baucom R.S."/>
            <person name="Brutnell T.P."/>
            <person name="Carpita N.C."/>
            <person name="Chaparro C."/>
            <person name="Chia J.-M."/>
            <person name="Deragon J.-M."/>
            <person name="Estill J.C."/>
            <person name="Fu Y."/>
            <person name="Jeddeloh J.A."/>
            <person name="Han Y."/>
            <person name="Lee H."/>
            <person name="Li P."/>
            <person name="Lisch D.R."/>
            <person name="Liu S."/>
            <person name="Liu Z."/>
            <person name="Nagel D.H."/>
            <person name="McCann M.C."/>
            <person name="SanMiguel P."/>
            <person name="Myers A.M."/>
            <person name="Nettleton D."/>
            <person name="Nguyen J."/>
            <person name="Penning B.W."/>
            <person name="Ponnala L."/>
            <person name="Schneider K.L."/>
            <person name="Schwartz D.C."/>
            <person name="Sharma A."/>
            <person name="Soderlund C."/>
            <person name="Springer N.M."/>
            <person name="Sun Q."/>
            <person name="Wang H."/>
            <person name="Waterman M."/>
            <person name="Westerman R."/>
            <person name="Wolfgruber T.K."/>
            <person name="Yang L."/>
            <person name="Yu Y."/>
            <person name="Zhang L."/>
            <person name="Zhou S."/>
            <person name="Zhu Q."/>
            <person name="Bennetzen J.L."/>
            <person name="Dawe R.K."/>
            <person name="Jiang J."/>
            <person name="Jiang N."/>
            <person name="Presting G.G."/>
            <person name="Wessler S.R."/>
            <person name="Aluru S."/>
            <person name="Martienssen R.A."/>
            <person name="Clifton S.W."/>
            <person name="McCombie W.R."/>
            <person name="Wing R.A."/>
            <person name="Wilson R.K."/>
        </authorList>
    </citation>
    <scope>NUCLEOTIDE SEQUENCE [LARGE SCALE GENOMIC DNA]</scope>
    <source>
        <strain evidence="6">cv. B73</strain>
    </source>
</reference>
<dbReference type="InterPro" id="IPR007308">
    <property type="entry name" value="Rtr1/RPAP2_dom"/>
</dbReference>
<sequence length="198" mass="20248">MALLDGAAACNEAVLHASALLSRADYDDVVTERTIADACGNPARASPLLPPPPRGPASASPSASTASTTSRRRAASAPAAASSPPRPYGVPPDRLAALVEGSAAGDGLGFEGVDGNGKMEGEGRKVEVKEMEVAGAGGSRCSTGWGPSMPLTLRVMCHAVTALPRGKSHKLSRTKLLDLSSPEPRMWIIGLVLLVKMA</sequence>
<gene>
    <name evidence="4" type="ORF">ZEAMMB73_Zm00001d024733</name>
</gene>
<reference evidence="5" key="4">
    <citation type="submission" date="2021-05" db="UniProtKB">
        <authorList>
            <consortium name="EnsemblPlants"/>
        </authorList>
    </citation>
    <scope>IDENTIFICATION</scope>
    <source>
        <strain evidence="5">cv. B73</strain>
    </source>
</reference>
<feature type="compositionally biased region" description="Low complexity" evidence="2">
    <location>
        <begin position="56"/>
        <end position="83"/>
    </location>
</feature>
<evidence type="ECO:0000313" key="5">
    <source>
        <dbReference type="EnsemblPlants" id="Zm00001eb417230_P001"/>
    </source>
</evidence>
<reference evidence="4" key="2">
    <citation type="submission" date="2015-12" db="EMBL/GenBank/DDBJ databases">
        <title>Update maize B73 reference genome by single molecule sequencing technologies.</title>
        <authorList>
            <consortium name="Maize Genome Sequencing Project"/>
            <person name="Ware D."/>
        </authorList>
    </citation>
    <scope>NUCLEOTIDE SEQUENCE</scope>
    <source>
        <tissue evidence="4">Seedling</tissue>
    </source>
</reference>
<dbReference type="PROSITE" id="PS51479">
    <property type="entry name" value="ZF_RTR1"/>
    <property type="match status" value="1"/>
</dbReference>
<reference evidence="5" key="3">
    <citation type="submission" date="2019-07" db="EMBL/GenBank/DDBJ databases">
        <authorList>
            <person name="Seetharam A."/>
            <person name="Woodhouse M."/>
            <person name="Cannon E."/>
        </authorList>
    </citation>
    <scope>NUCLEOTIDE SEQUENCE [LARGE SCALE GENOMIC DNA]</scope>
    <source>
        <strain evidence="5">cv. B73</strain>
    </source>
</reference>
<dbReference type="Gramene" id="Zm00001eb417230_T001">
    <property type="protein sequence ID" value="Zm00001eb417230_P001"/>
    <property type="gene ID" value="Zm00001eb417230"/>
</dbReference>
<dbReference type="InterPro" id="IPR038534">
    <property type="entry name" value="Rtr1/RPAP2_sf"/>
</dbReference>
<evidence type="ECO:0000313" key="6">
    <source>
        <dbReference type="Proteomes" id="UP000007305"/>
    </source>
</evidence>
<comment type="similarity">
    <text evidence="1">Belongs to the RPAP2 family.</text>
</comment>
<feature type="region of interest" description="Disordered" evidence="2">
    <location>
        <begin position="40"/>
        <end position="93"/>
    </location>
</feature>
<dbReference type="Gene3D" id="1.25.40.820">
    <property type="match status" value="1"/>
</dbReference>
<dbReference type="EnsemblPlants" id="Zm00001eb417230_T001">
    <property type="protein sequence ID" value="Zm00001eb417230_P001"/>
    <property type="gene ID" value="Zm00001eb417230"/>
</dbReference>
<organism evidence="4">
    <name type="scientific">Zea mays</name>
    <name type="common">Maize</name>
    <dbReference type="NCBI Taxonomy" id="4577"/>
    <lineage>
        <taxon>Eukaryota</taxon>
        <taxon>Viridiplantae</taxon>
        <taxon>Streptophyta</taxon>
        <taxon>Embryophyta</taxon>
        <taxon>Tracheophyta</taxon>
        <taxon>Spermatophyta</taxon>
        <taxon>Magnoliopsida</taxon>
        <taxon>Liliopsida</taxon>
        <taxon>Poales</taxon>
        <taxon>Poaceae</taxon>
        <taxon>PACMAD clade</taxon>
        <taxon>Panicoideae</taxon>
        <taxon>Andropogonodae</taxon>
        <taxon>Andropogoneae</taxon>
        <taxon>Tripsacinae</taxon>
        <taxon>Zea</taxon>
    </lineage>
</organism>
<dbReference type="AlphaFoldDB" id="A0A1D6J1L0"/>
<evidence type="ECO:0000313" key="4">
    <source>
        <dbReference type="EMBL" id="AQK41935.1"/>
    </source>
</evidence>
<dbReference type="Proteomes" id="UP000007305">
    <property type="component" value="Chromosome 10"/>
</dbReference>